<name>A0A397XZL7_BRACM</name>
<evidence type="ECO:0000313" key="3">
    <source>
        <dbReference type="Proteomes" id="UP000264353"/>
    </source>
</evidence>
<dbReference type="InterPro" id="IPR003871">
    <property type="entry name" value="RFA1B/D_OB_1st"/>
</dbReference>
<accession>A0A397XZL7</accession>
<reference evidence="2 3" key="1">
    <citation type="submission" date="2018-06" db="EMBL/GenBank/DDBJ databases">
        <title>WGS assembly of Brassica rapa FPsc.</title>
        <authorList>
            <person name="Bowman J."/>
            <person name="Kohchi T."/>
            <person name="Yamato K."/>
            <person name="Jenkins J."/>
            <person name="Shu S."/>
            <person name="Ishizaki K."/>
            <person name="Yamaoka S."/>
            <person name="Nishihama R."/>
            <person name="Nakamura Y."/>
            <person name="Berger F."/>
            <person name="Adam C."/>
            <person name="Aki S."/>
            <person name="Althoff F."/>
            <person name="Araki T."/>
            <person name="Arteaga-Vazquez M."/>
            <person name="Balasubrmanian S."/>
            <person name="Bauer D."/>
            <person name="Boehm C."/>
            <person name="Briginshaw L."/>
            <person name="Caballero-Perez J."/>
            <person name="Catarino B."/>
            <person name="Chen F."/>
            <person name="Chiyoda S."/>
            <person name="Chovatia M."/>
            <person name="Davies K."/>
            <person name="Delmans M."/>
            <person name="Demura T."/>
            <person name="Dierschke T."/>
            <person name="Dolan L."/>
            <person name="Dorantes-Acosta A."/>
            <person name="Eklund D."/>
            <person name="Florent S."/>
            <person name="Flores-Sandoval E."/>
            <person name="Fujiyama A."/>
            <person name="Fukuzawa H."/>
            <person name="Galik B."/>
            <person name="Grimanelli D."/>
            <person name="Grimwood J."/>
            <person name="Grossniklaus U."/>
            <person name="Hamada T."/>
            <person name="Haseloff J."/>
            <person name="Hetherington A."/>
            <person name="Higo A."/>
            <person name="Hirakawa Y."/>
            <person name="Hundley H."/>
            <person name="Ikeda Y."/>
            <person name="Inoue K."/>
            <person name="Inoue S."/>
            <person name="Ishida S."/>
            <person name="Jia Q."/>
            <person name="Kakita M."/>
            <person name="Kanazawa T."/>
            <person name="Kawai Y."/>
            <person name="Kawashima T."/>
            <person name="Kennedy M."/>
            <person name="Kinose K."/>
            <person name="Kinoshita T."/>
            <person name="Kohara Y."/>
            <person name="Koide E."/>
            <person name="Komatsu K."/>
            <person name="Kopischke S."/>
            <person name="Kubo M."/>
            <person name="Kyozuka J."/>
            <person name="Lagercrantz U."/>
            <person name="Lin S."/>
            <person name="Lindquist E."/>
            <person name="Lipzen A."/>
            <person name="Lu C."/>
            <person name="Luna E."/>
            <person name="Martienssen R."/>
            <person name="Minamino N."/>
            <person name="Mizutani M."/>
            <person name="Mizutani M."/>
            <person name="Mochizuki N."/>
            <person name="Monte I."/>
            <person name="Mosher R."/>
            <person name="Nagasaki H."/>
            <person name="Nakagami H."/>
            <person name="Naramoto S."/>
            <person name="Nishitani K."/>
            <person name="Ohtani M."/>
            <person name="Okamoto T."/>
            <person name="Okumura M."/>
            <person name="Phillips J."/>
            <person name="Pollak B."/>
            <person name="Reinders A."/>
            <person name="Roevekamp M."/>
            <person name="Sano R."/>
            <person name="Sawa S."/>
            <person name="Schmid M."/>
            <person name="Shirakawa M."/>
            <person name="Solano R."/>
            <person name="Spunde A."/>
            <person name="Suetsugu N."/>
            <person name="Sugano S."/>
            <person name="Sugiyama A."/>
            <person name="Sun R."/>
            <person name="Suzuki Y."/>
            <person name="Takenaka M."/>
            <person name="Takezawa D."/>
            <person name="Tomogane H."/>
            <person name="Tsuzuki M."/>
            <person name="Ueda T."/>
            <person name="Umeda M."/>
            <person name="Ward J."/>
            <person name="Watanabe Y."/>
            <person name="Yazaki K."/>
            <person name="Yokoyama R."/>
            <person name="Yoshitake Y."/>
            <person name="Yotsui I."/>
            <person name="Zachgo S."/>
            <person name="Schmutz J."/>
        </authorList>
    </citation>
    <scope>NUCLEOTIDE SEQUENCE [LARGE SCALE GENOMIC DNA]</scope>
    <source>
        <strain evidence="3">cv. B-3</strain>
    </source>
</reference>
<sequence length="208" mass="23902">MKATPKLSYLFDIRLYKPEWWIQVKVIHTWKQYSKFGETMETIFADKKHLAKKNSLLSLGAECRVGEWKNLENFVITLAGGGYRPTNHPYKLSSIDMFPDLVEFETILSGHLDNNLLIGMFLKHVVGKAIDIEEKKKKIEFNLKDIKQGNFTDTLESYIEEAQLGVVVCLIRFAKIGSFRSKLQISNAFDTSQLLINPPIEETALKEM</sequence>
<dbReference type="Gene3D" id="2.40.50.140">
    <property type="entry name" value="Nucleic acid-binding proteins"/>
    <property type="match status" value="1"/>
</dbReference>
<protein>
    <recommendedName>
        <fullName evidence="1">Replication protein A 70 kDa DNA-binding subunit B/D first OB fold domain-containing protein</fullName>
    </recommendedName>
</protein>
<gene>
    <name evidence="2" type="ORF">BRARA_I02679</name>
</gene>
<organism evidence="2 3">
    <name type="scientific">Brassica campestris</name>
    <name type="common">Field mustard</name>
    <dbReference type="NCBI Taxonomy" id="3711"/>
    <lineage>
        <taxon>Eukaryota</taxon>
        <taxon>Viridiplantae</taxon>
        <taxon>Streptophyta</taxon>
        <taxon>Embryophyta</taxon>
        <taxon>Tracheophyta</taxon>
        <taxon>Spermatophyta</taxon>
        <taxon>Magnoliopsida</taxon>
        <taxon>eudicotyledons</taxon>
        <taxon>Gunneridae</taxon>
        <taxon>Pentapetalae</taxon>
        <taxon>rosids</taxon>
        <taxon>malvids</taxon>
        <taxon>Brassicales</taxon>
        <taxon>Brassicaceae</taxon>
        <taxon>Brassiceae</taxon>
        <taxon>Brassica</taxon>
    </lineage>
</organism>
<evidence type="ECO:0000259" key="1">
    <source>
        <dbReference type="Pfam" id="PF02721"/>
    </source>
</evidence>
<evidence type="ECO:0000313" key="2">
    <source>
        <dbReference type="EMBL" id="RID45988.1"/>
    </source>
</evidence>
<feature type="domain" description="Replication protein A 70 kDa DNA-binding subunit B/D first OB fold" evidence="1">
    <location>
        <begin position="9"/>
        <end position="93"/>
    </location>
</feature>
<dbReference type="EMBL" id="CM010636">
    <property type="protein sequence ID" value="RID45988.1"/>
    <property type="molecule type" value="Genomic_DNA"/>
</dbReference>
<dbReference type="Pfam" id="PF02721">
    <property type="entry name" value="DUF223"/>
    <property type="match status" value="1"/>
</dbReference>
<dbReference type="SUPFAM" id="SSF50249">
    <property type="entry name" value="Nucleic acid-binding proteins"/>
    <property type="match status" value="1"/>
</dbReference>
<proteinExistence type="predicted"/>
<dbReference type="AlphaFoldDB" id="A0A397XZL7"/>
<dbReference type="Proteomes" id="UP000264353">
    <property type="component" value="Chromosome A9"/>
</dbReference>
<dbReference type="InterPro" id="IPR012340">
    <property type="entry name" value="NA-bd_OB-fold"/>
</dbReference>